<dbReference type="EMBL" id="SJOI01000001">
    <property type="protein sequence ID" value="TCL04919.1"/>
    <property type="molecule type" value="Genomic_DNA"/>
</dbReference>
<accession>A0A4R1NDM0</accession>
<comment type="caution">
    <text evidence="4">The sequence shown here is derived from an EMBL/GenBank/DDBJ whole genome shotgun (WGS) entry which is preliminary data.</text>
</comment>
<comment type="function">
    <text evidence="3">Part of a sulfur-relay system required for 2-thiolation of 5-methylaminomethyl-2-thiouridine (mnm(5)s(2)U) at tRNA wobble positions.</text>
</comment>
<comment type="subcellular location">
    <subcellularLocation>
        <location evidence="3">Cytoplasm</location>
    </subcellularLocation>
</comment>
<comment type="subunit">
    <text evidence="3">Heterohexamer, formed by a dimer of trimers. The hexameric TusBCD complex contains 2 copies each of TusB, TusC and TusD. The TusBCD complex interacts with TusE.</text>
</comment>
<sequence length="95" mass="10047">MLYTLSRSPYASDLASLLLTARAGDDLLLLQDGVIAGLAGTPALEKLLAAPLGLYALDVDVAARGLTAHFSDKIAVIGYNDFVSLTVKQPQQMAW</sequence>
<evidence type="ECO:0000256" key="1">
    <source>
        <dbReference type="ARBA" id="ARBA00022490"/>
    </source>
</evidence>
<name>A0A4R1NDM0_9GAMM</name>
<protein>
    <recommendedName>
        <fullName evidence="3">Protein TusB</fullName>
    </recommendedName>
    <alternativeName>
        <fullName evidence="3">tRNA 2-thiouridine synthesizing protein B</fullName>
    </alternativeName>
</protein>
<dbReference type="GO" id="GO:0002143">
    <property type="term" value="P:tRNA wobble position uridine thiolation"/>
    <property type="evidence" value="ECO:0007669"/>
    <property type="project" value="InterPro"/>
</dbReference>
<dbReference type="InterPro" id="IPR007215">
    <property type="entry name" value="Sulphur_relay_TusB/DsrH"/>
</dbReference>
<dbReference type="RefSeq" id="WP_132923670.1">
    <property type="nucleotide sequence ID" value="NZ_SJOI01000001.1"/>
</dbReference>
<dbReference type="PANTHER" id="PTHR37526:SF1">
    <property type="entry name" value="PROTEIN TUSB"/>
    <property type="match status" value="1"/>
</dbReference>
<dbReference type="Pfam" id="PF04077">
    <property type="entry name" value="DsrH"/>
    <property type="match status" value="1"/>
</dbReference>
<keyword evidence="1 3" id="KW-0963">Cytoplasm</keyword>
<keyword evidence="5" id="KW-1185">Reference proteome</keyword>
<dbReference type="InterPro" id="IPR027396">
    <property type="entry name" value="DsrEFH-like"/>
</dbReference>
<reference evidence="4 5" key="1">
    <citation type="submission" date="2019-02" db="EMBL/GenBank/DDBJ databases">
        <title>Investigation of anaerobic lignin degradation for improved lignocellulosic biofuels.</title>
        <authorList>
            <person name="Deangelis K."/>
        </authorList>
    </citation>
    <scope>NUCLEOTIDE SEQUENCE [LARGE SCALE GENOMIC DNA]</scope>
    <source>
        <strain evidence="4 5">159R</strain>
    </source>
</reference>
<dbReference type="AlphaFoldDB" id="A0A4R1NDM0"/>
<evidence type="ECO:0000313" key="5">
    <source>
        <dbReference type="Proteomes" id="UP000294555"/>
    </source>
</evidence>
<dbReference type="OrthoDB" id="9795117at2"/>
<proteinExistence type="inferred from homology"/>
<dbReference type="SUPFAM" id="SSF75169">
    <property type="entry name" value="DsrEFH-like"/>
    <property type="match status" value="1"/>
</dbReference>
<evidence type="ECO:0000256" key="2">
    <source>
        <dbReference type="ARBA" id="ARBA00022694"/>
    </source>
</evidence>
<dbReference type="NCBIfam" id="TIGR03011">
    <property type="entry name" value="sulf_tusB_dsrH"/>
    <property type="match status" value="1"/>
</dbReference>
<keyword evidence="2 3" id="KW-0819">tRNA processing</keyword>
<dbReference type="InterPro" id="IPR023526">
    <property type="entry name" value="Sulphur_relay_TusB"/>
</dbReference>
<dbReference type="GO" id="GO:1990228">
    <property type="term" value="C:sulfurtransferase complex"/>
    <property type="evidence" value="ECO:0007669"/>
    <property type="project" value="TreeGrafter"/>
</dbReference>
<gene>
    <name evidence="3" type="primary">tusB</name>
    <name evidence="4" type="ORF">EZJ58_3072</name>
</gene>
<dbReference type="HAMAP" id="MF_01564">
    <property type="entry name" value="Thiourid_synth_B"/>
    <property type="match status" value="1"/>
</dbReference>
<dbReference type="Gene3D" id="3.40.1260.10">
    <property type="entry name" value="DsrEFH-like"/>
    <property type="match status" value="1"/>
</dbReference>
<evidence type="ECO:0000313" key="4">
    <source>
        <dbReference type="EMBL" id="TCL04919.1"/>
    </source>
</evidence>
<dbReference type="Proteomes" id="UP000294555">
    <property type="component" value="Unassembled WGS sequence"/>
</dbReference>
<organism evidence="4 5">
    <name type="scientific">Sodalis ligni</name>
    <dbReference type="NCBI Taxonomy" id="2697027"/>
    <lineage>
        <taxon>Bacteria</taxon>
        <taxon>Pseudomonadati</taxon>
        <taxon>Pseudomonadota</taxon>
        <taxon>Gammaproteobacteria</taxon>
        <taxon>Enterobacterales</taxon>
        <taxon>Bruguierivoracaceae</taxon>
        <taxon>Sodalis</taxon>
    </lineage>
</organism>
<evidence type="ECO:0000256" key="3">
    <source>
        <dbReference type="HAMAP-Rule" id="MF_01564"/>
    </source>
</evidence>
<dbReference type="NCBIfam" id="NF010035">
    <property type="entry name" value="PRK13510.1"/>
    <property type="match status" value="1"/>
</dbReference>
<dbReference type="PANTHER" id="PTHR37526">
    <property type="entry name" value="PROTEIN TUSB"/>
    <property type="match status" value="1"/>
</dbReference>
<comment type="similarity">
    <text evidence="3">Belongs to the DsrH/TusB family.</text>
</comment>